<reference evidence="2 4" key="1">
    <citation type="journal article" date="2014" name="Genome Announc.">
        <title>Draft Genome Sequence of Xylella fastidiosa Pear Leaf Scorch Strain in Taiwan.</title>
        <authorList>
            <person name="Su C.C."/>
            <person name="Deng W.L."/>
            <person name="Jan F.J."/>
            <person name="Chang C.J."/>
            <person name="Huang H."/>
            <person name="Chen J."/>
        </authorList>
    </citation>
    <scope>NUCLEOTIDE SEQUENCE [LARGE SCALE GENOMIC DNA]</scope>
    <source>
        <strain evidence="2 4">PLS229</strain>
    </source>
</reference>
<dbReference type="STRING" id="1444770.AF72_06170"/>
<evidence type="ECO:0000313" key="4">
    <source>
        <dbReference type="Proteomes" id="UP000020406"/>
    </source>
</evidence>
<dbReference type="Proteomes" id="UP001430701">
    <property type="component" value="Unassembled WGS sequence"/>
</dbReference>
<sequence>MSSICRLTVSLLSAVLFSACSGSNPPTGTGAPARRVTSSDQAARAFDQLLDQQWQYQLVHSPEFASIIGDKRYNDRWSDYSSAAVEADRQATAEFQTKFQTVDAAVLDEQRRLSLMLMRRQLQDRLEAIRLRMHEMLLEPVGGIHLELASYSDMFPFEDIKDYQDYIKRLQGVPALIDQVIAVSRQGAHDGLIQPRYLLEKLPAQIRKIAAVAGADNPFASPLKKLDQVVPDAAQRAQLRAALITAVDQQVRPAYETLAAFVQDEYATQGREHEGLWSLPDGEARYRFAIHTQTTTDQSPEEIHQIGLREVARIEGEMTAIATSMGYKDLISFRKAVTSDKAHFARSGEQILGLYRGYIVGMQQALPKLFGHLPKTPLEVRGMPTFRREGPGAEYLQGPPGGSRPAIVMVNTNDATERTLVNIETTAYHEGVPGHHLQISLAQTLPLPPFRQQAGYNAYVEGWALYAERLGKEAGFFKDPYSDYGRLAGELLRANRLVLDTGVHYKRWTRQQMIDFFHAHPSDDEPSIQAETDRYIVWPGQALGYKLGQMQILMLRVKAEKALGARFDLRAFHDAVLGGGAMPLDLLAQRIDAWIAQARGVSQARPQ</sequence>
<dbReference type="AlphaFoldDB" id="Z9JKD4"/>
<protein>
    <submittedName>
        <fullName evidence="3">DUF885 family protein</fullName>
    </submittedName>
</protein>
<dbReference type="OrthoDB" id="9769898at2"/>
<dbReference type="PROSITE" id="PS51257">
    <property type="entry name" value="PROKAR_LIPOPROTEIN"/>
    <property type="match status" value="1"/>
</dbReference>
<comment type="caution">
    <text evidence="2">The sequence shown here is derived from an EMBL/GenBank/DDBJ whole genome shotgun (WGS) entry which is preliminary data.</text>
</comment>
<dbReference type="EMBL" id="JDSQ01000008">
    <property type="protein sequence ID" value="EWS78296.1"/>
    <property type="molecule type" value="Genomic_DNA"/>
</dbReference>
<feature type="signal peptide" evidence="1">
    <location>
        <begin position="1"/>
        <end position="21"/>
    </location>
</feature>
<dbReference type="Proteomes" id="UP000020406">
    <property type="component" value="Unassembled WGS sequence"/>
</dbReference>
<feature type="chain" id="PRO_5004992049" evidence="1">
    <location>
        <begin position="22"/>
        <end position="607"/>
    </location>
</feature>
<evidence type="ECO:0000256" key="1">
    <source>
        <dbReference type="SAM" id="SignalP"/>
    </source>
</evidence>
<dbReference type="EMBL" id="JAJPPU010000002">
    <property type="protein sequence ID" value="MCD8472981.1"/>
    <property type="molecule type" value="Genomic_DNA"/>
</dbReference>
<evidence type="ECO:0000313" key="5">
    <source>
        <dbReference type="Proteomes" id="UP001430701"/>
    </source>
</evidence>
<reference evidence="3" key="2">
    <citation type="submission" date="2021-11" db="EMBL/GenBank/DDBJ databases">
        <title>Genome sequence of Xylella taiwanensis PLS432.</title>
        <authorList>
            <person name="Weng L.-W."/>
            <person name="Su C.-C."/>
            <person name="Tsai C.-W."/>
            <person name="Kuo C.-H."/>
        </authorList>
    </citation>
    <scope>NUCLEOTIDE SEQUENCE</scope>
    <source>
        <strain evidence="3">PLS432</strain>
    </source>
</reference>
<evidence type="ECO:0000313" key="2">
    <source>
        <dbReference type="EMBL" id="EWS78296.1"/>
    </source>
</evidence>
<keyword evidence="1" id="KW-0732">Signal</keyword>
<dbReference type="eggNOG" id="COG4805">
    <property type="taxonomic scope" value="Bacteria"/>
</dbReference>
<name>Z9JKD4_9GAMM</name>
<dbReference type="KEGG" id="xtw:AB672_01005"/>
<dbReference type="GeneID" id="68899854"/>
<dbReference type="Pfam" id="PF05960">
    <property type="entry name" value="DUF885"/>
    <property type="match status" value="1"/>
</dbReference>
<dbReference type="PANTHER" id="PTHR33361">
    <property type="entry name" value="GLR0591 PROTEIN"/>
    <property type="match status" value="1"/>
</dbReference>
<organism evidence="2 4">
    <name type="scientific">Xylella taiwanensis</name>
    <dbReference type="NCBI Taxonomy" id="1444770"/>
    <lineage>
        <taxon>Bacteria</taxon>
        <taxon>Pseudomonadati</taxon>
        <taxon>Pseudomonadota</taxon>
        <taxon>Gammaproteobacteria</taxon>
        <taxon>Lysobacterales</taxon>
        <taxon>Lysobacteraceae</taxon>
        <taxon>Xylella</taxon>
    </lineage>
</organism>
<proteinExistence type="predicted"/>
<dbReference type="RefSeq" id="WP_038271070.1">
    <property type="nucleotide sequence ID" value="NZ_CP053627.1"/>
</dbReference>
<dbReference type="PANTHER" id="PTHR33361:SF16">
    <property type="entry name" value="DUF885 DOMAIN-CONTAINING PROTEIN"/>
    <property type="match status" value="1"/>
</dbReference>
<accession>Z9JKD4</accession>
<evidence type="ECO:0000313" key="3">
    <source>
        <dbReference type="EMBL" id="MCD8472981.1"/>
    </source>
</evidence>
<dbReference type="InterPro" id="IPR010281">
    <property type="entry name" value="DUF885"/>
</dbReference>
<dbReference type="PATRIC" id="fig|1444770.3.peg.1471"/>
<gene>
    <name evidence="2" type="ORF">AF72_06170</name>
    <name evidence="3" type="ORF">LPH55_05765</name>
</gene>
<keyword evidence="5" id="KW-1185">Reference proteome</keyword>